<proteinExistence type="predicted"/>
<keyword evidence="4" id="KW-1185">Reference proteome</keyword>
<dbReference type="PROSITE" id="PS51747">
    <property type="entry name" value="CYT_DCMP_DEAMINASES_2"/>
    <property type="match status" value="1"/>
</dbReference>
<organism evidence="3 4">
    <name type="scientific">Amycolatopsis nalaikhensis</name>
    <dbReference type="NCBI Taxonomy" id="715472"/>
    <lineage>
        <taxon>Bacteria</taxon>
        <taxon>Bacillati</taxon>
        <taxon>Actinomycetota</taxon>
        <taxon>Actinomycetes</taxon>
        <taxon>Pseudonocardiales</taxon>
        <taxon>Pseudonocardiaceae</taxon>
        <taxon>Amycolatopsis</taxon>
    </lineage>
</organism>
<evidence type="ECO:0000256" key="1">
    <source>
        <dbReference type="SAM" id="MobiDB-lite"/>
    </source>
</evidence>
<dbReference type="InterPro" id="IPR002125">
    <property type="entry name" value="CMP_dCMP_dom"/>
</dbReference>
<dbReference type="Gene3D" id="3.40.140.10">
    <property type="entry name" value="Cytidine Deaminase, domain 2"/>
    <property type="match status" value="1"/>
</dbReference>
<dbReference type="PANTHER" id="PTHR11079">
    <property type="entry name" value="CYTOSINE DEAMINASE FAMILY MEMBER"/>
    <property type="match status" value="1"/>
</dbReference>
<dbReference type="SUPFAM" id="SSF53927">
    <property type="entry name" value="Cytidine deaminase-like"/>
    <property type="match status" value="1"/>
</dbReference>
<dbReference type="InterPro" id="IPR016193">
    <property type="entry name" value="Cytidine_deaminase-like"/>
</dbReference>
<dbReference type="RefSeq" id="WP_285451904.1">
    <property type="nucleotide sequence ID" value="NZ_CP127173.1"/>
</dbReference>
<feature type="domain" description="CMP/dCMP-type deaminase" evidence="2">
    <location>
        <begin position="27"/>
        <end position="140"/>
    </location>
</feature>
<evidence type="ECO:0000313" key="3">
    <source>
        <dbReference type="EMBL" id="WIV55087.1"/>
    </source>
</evidence>
<sequence>MTTVTRRGSAPGRGRRHPDPRKDTSISVEQDWLDEAVRIATQNVENGGGPFGALIVKDGEVVATGVNRVTANLDPTAHAEVVAIRAACQALGTFKLDGCVLVSSCEPCPMCLSSALWARVDKVLFAADRDDAAKAGFDDRAFYELFDRPRETWTVPVTRLSAKDGFAPFAAWLDKSDRTDY</sequence>
<feature type="region of interest" description="Disordered" evidence="1">
    <location>
        <begin position="1"/>
        <end position="24"/>
    </location>
</feature>
<evidence type="ECO:0000259" key="2">
    <source>
        <dbReference type="PROSITE" id="PS51747"/>
    </source>
</evidence>
<dbReference type="PANTHER" id="PTHR11079:SF161">
    <property type="entry name" value="CMP_DCMP-TYPE DEAMINASE DOMAIN-CONTAINING PROTEIN"/>
    <property type="match status" value="1"/>
</dbReference>
<dbReference type="CDD" id="cd01285">
    <property type="entry name" value="nucleoside_deaminase"/>
    <property type="match status" value="1"/>
</dbReference>
<accession>A0ABY8XHJ4</accession>
<dbReference type="EMBL" id="CP127173">
    <property type="protein sequence ID" value="WIV55087.1"/>
    <property type="molecule type" value="Genomic_DNA"/>
</dbReference>
<protein>
    <submittedName>
        <fullName evidence="3">Nucleoside deaminase</fullName>
    </submittedName>
</protein>
<name>A0ABY8XHJ4_9PSEU</name>
<dbReference type="Proteomes" id="UP001227101">
    <property type="component" value="Chromosome"/>
</dbReference>
<dbReference type="Pfam" id="PF00383">
    <property type="entry name" value="dCMP_cyt_deam_1"/>
    <property type="match status" value="1"/>
</dbReference>
<gene>
    <name evidence="3" type="ORF">QP939_40675</name>
</gene>
<reference evidence="3 4" key="1">
    <citation type="submission" date="2023-06" db="EMBL/GenBank/DDBJ databases">
        <authorList>
            <person name="Oyuntsetseg B."/>
            <person name="Kim S.B."/>
        </authorList>
    </citation>
    <scope>NUCLEOTIDE SEQUENCE [LARGE SCALE GENOMIC DNA]</scope>
    <source>
        <strain evidence="3 4">2-2</strain>
    </source>
</reference>
<evidence type="ECO:0000313" key="4">
    <source>
        <dbReference type="Proteomes" id="UP001227101"/>
    </source>
</evidence>